<feature type="compositionally biased region" description="Polar residues" evidence="1">
    <location>
        <begin position="1"/>
        <end position="13"/>
    </location>
</feature>
<gene>
    <name evidence="2" type="ORF">FOQG_19571</name>
</gene>
<proteinExistence type="predicted"/>
<feature type="region of interest" description="Disordered" evidence="1">
    <location>
        <begin position="1"/>
        <end position="32"/>
    </location>
</feature>
<evidence type="ECO:0000313" key="3">
    <source>
        <dbReference type="Proteomes" id="UP000030663"/>
    </source>
</evidence>
<keyword evidence="3" id="KW-1185">Reference proteome</keyword>
<dbReference type="HOGENOM" id="CLU_3050412_0_0_1"/>
<evidence type="ECO:0000313" key="2">
    <source>
        <dbReference type="EMBL" id="EXK75662.1"/>
    </source>
</evidence>
<sequence>MTLLHPQSASTHLSPPPKPRNSGPRNHLNYLASTPELPYLCSPVTLPQSERFRS</sequence>
<dbReference type="EMBL" id="KI979950">
    <property type="protein sequence ID" value="EXK75662.1"/>
    <property type="molecule type" value="Genomic_DNA"/>
</dbReference>
<protein>
    <submittedName>
        <fullName evidence="2">Uncharacterized protein</fullName>
    </submittedName>
</protein>
<organism evidence="2 3">
    <name type="scientific">Fusarium oxysporum f. sp. raphani 54005</name>
    <dbReference type="NCBI Taxonomy" id="1089458"/>
    <lineage>
        <taxon>Eukaryota</taxon>
        <taxon>Fungi</taxon>
        <taxon>Dikarya</taxon>
        <taxon>Ascomycota</taxon>
        <taxon>Pezizomycotina</taxon>
        <taxon>Sordariomycetes</taxon>
        <taxon>Hypocreomycetidae</taxon>
        <taxon>Hypocreales</taxon>
        <taxon>Nectriaceae</taxon>
        <taxon>Fusarium</taxon>
        <taxon>Fusarium oxysporum species complex</taxon>
    </lineage>
</organism>
<name>X0BYR7_FUSOX</name>
<dbReference type="Proteomes" id="UP000030663">
    <property type="component" value="Unassembled WGS sequence"/>
</dbReference>
<dbReference type="AlphaFoldDB" id="X0BYR7"/>
<evidence type="ECO:0000256" key="1">
    <source>
        <dbReference type="SAM" id="MobiDB-lite"/>
    </source>
</evidence>
<accession>X0BYR7</accession>
<reference evidence="2 3" key="1">
    <citation type="submission" date="2011-11" db="EMBL/GenBank/DDBJ databases">
        <title>The Genome Sequence of Fusarium oxysporum PHW815.</title>
        <authorList>
            <consortium name="The Broad Institute Genome Sequencing Platform"/>
            <person name="Ma L.-J."/>
            <person name="Gale L.R."/>
            <person name="Schwartz D.C."/>
            <person name="Zhou S."/>
            <person name="Corby-Kistler H."/>
            <person name="Young S.K."/>
            <person name="Zeng Q."/>
            <person name="Gargeya S."/>
            <person name="Fitzgerald M."/>
            <person name="Haas B."/>
            <person name="Abouelleil A."/>
            <person name="Alvarado L."/>
            <person name="Arachchi H.M."/>
            <person name="Berlin A."/>
            <person name="Brown A."/>
            <person name="Chapman S.B."/>
            <person name="Chen Z."/>
            <person name="Dunbar C."/>
            <person name="Freedman E."/>
            <person name="Gearin G."/>
            <person name="Goldberg J."/>
            <person name="Griggs A."/>
            <person name="Gujja S."/>
            <person name="Heiman D."/>
            <person name="Howarth C."/>
            <person name="Larson L."/>
            <person name="Lui A."/>
            <person name="MacDonald P.J.P."/>
            <person name="Montmayeur A."/>
            <person name="Murphy C."/>
            <person name="Neiman D."/>
            <person name="Pearson M."/>
            <person name="Priest M."/>
            <person name="Roberts A."/>
            <person name="Saif S."/>
            <person name="Shea T."/>
            <person name="Shenoy N."/>
            <person name="Sisk P."/>
            <person name="Stolte C."/>
            <person name="Sykes S."/>
            <person name="Wortman J."/>
            <person name="Nusbaum C."/>
            <person name="Birren B."/>
        </authorList>
    </citation>
    <scope>NUCLEOTIDE SEQUENCE [LARGE SCALE GENOMIC DNA]</scope>
    <source>
        <strain evidence="2 3">54005</strain>
    </source>
</reference>